<evidence type="ECO:0000256" key="3">
    <source>
        <dbReference type="ARBA" id="ARBA00022679"/>
    </source>
</evidence>
<dbReference type="Gene3D" id="3.40.50.150">
    <property type="entry name" value="Vaccinia Virus protein VP39"/>
    <property type="match status" value="1"/>
</dbReference>
<gene>
    <name evidence="5" type="ORF">I2501_36945</name>
</gene>
<keyword evidence="3" id="KW-0808">Transferase</keyword>
<sequence>MHDRTVHASSFGAAAAAYERGRPDYPGAALDWLLQAGAGAGAGAGSGAAAAPREVVDLGAGTGKLTRSLCARGLAVTAVEPSEGMREQLTSAVPEATVLAGSGESMPLPRGAADVVLAAQSWHWVDTAVAVPEVARVLRPGGTLGLVWNIRDEREDWVAALGRLLHPEGTPVTGGVGVEGLADHPELFEPVERFDVPWTHTLTAVQLVDMVASRSYVITLPEAEREALLAEVRDLTERHPALAGRTQLQLPYVTECYRARART</sequence>
<dbReference type="PANTHER" id="PTHR44942:SF4">
    <property type="entry name" value="METHYLTRANSFERASE TYPE 11 DOMAIN-CONTAINING PROTEIN"/>
    <property type="match status" value="1"/>
</dbReference>
<comment type="similarity">
    <text evidence="1">Belongs to the methyltransferase superfamily.</text>
</comment>
<dbReference type="EMBL" id="JADPRT010000024">
    <property type="protein sequence ID" value="MBF9073615.1"/>
    <property type="molecule type" value="Genomic_DNA"/>
</dbReference>
<proteinExistence type="inferred from homology"/>
<keyword evidence="6" id="KW-1185">Reference proteome</keyword>
<evidence type="ECO:0000259" key="4">
    <source>
        <dbReference type="Pfam" id="PF08241"/>
    </source>
</evidence>
<dbReference type="GO" id="GO:0032259">
    <property type="term" value="P:methylation"/>
    <property type="evidence" value="ECO:0007669"/>
    <property type="project" value="UniProtKB-KW"/>
</dbReference>
<evidence type="ECO:0000256" key="2">
    <source>
        <dbReference type="ARBA" id="ARBA00022603"/>
    </source>
</evidence>
<evidence type="ECO:0000313" key="6">
    <source>
        <dbReference type="Proteomes" id="UP000657385"/>
    </source>
</evidence>
<dbReference type="Proteomes" id="UP000657385">
    <property type="component" value="Unassembled WGS sequence"/>
</dbReference>
<protein>
    <submittedName>
        <fullName evidence="5">Methyltransferase domain-containing protein</fullName>
    </submittedName>
</protein>
<evidence type="ECO:0000256" key="1">
    <source>
        <dbReference type="ARBA" id="ARBA00008361"/>
    </source>
</evidence>
<dbReference type="RefSeq" id="WP_196198456.1">
    <property type="nucleotide sequence ID" value="NZ_JADPRT010000024.1"/>
</dbReference>
<accession>A0A931B9A7</accession>
<dbReference type="CDD" id="cd02440">
    <property type="entry name" value="AdoMet_MTases"/>
    <property type="match status" value="1"/>
</dbReference>
<reference evidence="5" key="1">
    <citation type="submission" date="2020-11" db="EMBL/GenBank/DDBJ databases">
        <title>Isolation and identification of active actinomycetes.</title>
        <authorList>
            <person name="Yu B."/>
        </authorList>
    </citation>
    <scope>NUCLEOTIDE SEQUENCE</scope>
    <source>
        <strain evidence="5">NEAU-YB345</strain>
    </source>
</reference>
<dbReference type="GO" id="GO:0008757">
    <property type="term" value="F:S-adenosylmethionine-dependent methyltransferase activity"/>
    <property type="evidence" value="ECO:0007669"/>
    <property type="project" value="InterPro"/>
</dbReference>
<organism evidence="5 6">
    <name type="scientific">Streptacidiphilus fuscans</name>
    <dbReference type="NCBI Taxonomy" id="2789292"/>
    <lineage>
        <taxon>Bacteria</taxon>
        <taxon>Bacillati</taxon>
        <taxon>Actinomycetota</taxon>
        <taxon>Actinomycetes</taxon>
        <taxon>Kitasatosporales</taxon>
        <taxon>Streptomycetaceae</taxon>
        <taxon>Streptacidiphilus</taxon>
    </lineage>
</organism>
<dbReference type="InterPro" id="IPR013216">
    <property type="entry name" value="Methyltransf_11"/>
</dbReference>
<evidence type="ECO:0000313" key="5">
    <source>
        <dbReference type="EMBL" id="MBF9073615.1"/>
    </source>
</evidence>
<dbReference type="AlphaFoldDB" id="A0A931B9A7"/>
<feature type="domain" description="Methyltransferase type 11" evidence="4">
    <location>
        <begin position="56"/>
        <end position="144"/>
    </location>
</feature>
<dbReference type="SUPFAM" id="SSF53335">
    <property type="entry name" value="S-adenosyl-L-methionine-dependent methyltransferases"/>
    <property type="match status" value="1"/>
</dbReference>
<comment type="caution">
    <text evidence="5">The sequence shown here is derived from an EMBL/GenBank/DDBJ whole genome shotgun (WGS) entry which is preliminary data.</text>
</comment>
<name>A0A931B9A7_9ACTN</name>
<dbReference type="Pfam" id="PF08241">
    <property type="entry name" value="Methyltransf_11"/>
    <property type="match status" value="1"/>
</dbReference>
<dbReference type="PANTHER" id="PTHR44942">
    <property type="entry name" value="METHYLTRANSF_11 DOMAIN-CONTAINING PROTEIN"/>
    <property type="match status" value="1"/>
</dbReference>
<dbReference type="InterPro" id="IPR029063">
    <property type="entry name" value="SAM-dependent_MTases_sf"/>
</dbReference>
<dbReference type="InterPro" id="IPR051052">
    <property type="entry name" value="Diverse_substrate_MTase"/>
</dbReference>
<keyword evidence="2 5" id="KW-0489">Methyltransferase</keyword>